<evidence type="ECO:0000313" key="1">
    <source>
        <dbReference type="EMBL" id="VEL25516.1"/>
    </source>
</evidence>
<keyword evidence="2" id="KW-1185">Reference proteome</keyword>
<reference evidence="1" key="1">
    <citation type="submission" date="2018-11" db="EMBL/GenBank/DDBJ databases">
        <authorList>
            <consortium name="Pathogen Informatics"/>
        </authorList>
    </citation>
    <scope>NUCLEOTIDE SEQUENCE</scope>
</reference>
<sequence length="375" mass="41688">MRPTNPVFLHSPGKSEFHFSRSLPSDSIYPLNSRENQFALHSLAWHSDQQATTIEPNSRDRTKIPLTEHQTQSAVLNLETRPSSLNQSYDLLPMTQPISLNETRSIQSTAIDRQKAFLMKPAHAFDSAAQHDFTLDTLASYRFDPDTLLAIPLNSKTSASNSYNPHLDVYNVPSDGTGTTQESIQLEPADLKYSRLLLVPEASGEIKFRSQPNEQCLGSFISHSGSSCLSRRNFSSDVNSHCVFWSPAKMDNPDRPTSAPFGTQADVNNNGLRLTWSIDGSPDSQEDVDWGDGNNIEKNEVYDSKQAMPNEVSILRDNCTIKASSTNRRAHMTVSGIGYENNDDNNNYVNETVITNGVEDHSLQDDKSEDAAFLS</sequence>
<proteinExistence type="predicted"/>
<protein>
    <submittedName>
        <fullName evidence="1">Uncharacterized protein</fullName>
    </submittedName>
</protein>
<comment type="caution">
    <text evidence="1">The sequence shown here is derived from an EMBL/GenBank/DDBJ whole genome shotgun (WGS) entry which is preliminary data.</text>
</comment>
<dbReference type="AlphaFoldDB" id="A0A3S5A1X8"/>
<name>A0A3S5A1X8_9PLAT</name>
<dbReference type="Proteomes" id="UP000784294">
    <property type="component" value="Unassembled WGS sequence"/>
</dbReference>
<accession>A0A3S5A1X8</accession>
<organism evidence="1 2">
    <name type="scientific">Protopolystoma xenopodis</name>
    <dbReference type="NCBI Taxonomy" id="117903"/>
    <lineage>
        <taxon>Eukaryota</taxon>
        <taxon>Metazoa</taxon>
        <taxon>Spiralia</taxon>
        <taxon>Lophotrochozoa</taxon>
        <taxon>Platyhelminthes</taxon>
        <taxon>Monogenea</taxon>
        <taxon>Polyopisthocotylea</taxon>
        <taxon>Polystomatidea</taxon>
        <taxon>Polystomatidae</taxon>
        <taxon>Protopolystoma</taxon>
    </lineage>
</organism>
<gene>
    <name evidence="1" type="ORF">PXEA_LOCUS18956</name>
</gene>
<dbReference type="EMBL" id="CAAALY010074520">
    <property type="protein sequence ID" value="VEL25516.1"/>
    <property type="molecule type" value="Genomic_DNA"/>
</dbReference>
<evidence type="ECO:0000313" key="2">
    <source>
        <dbReference type="Proteomes" id="UP000784294"/>
    </source>
</evidence>